<reference evidence="2 3" key="1">
    <citation type="submission" date="2020-08" db="EMBL/GenBank/DDBJ databases">
        <title>Genomic Encyclopedia of Type Strains, Phase IV (KMG-IV): sequencing the most valuable type-strain genomes for metagenomic binning, comparative biology and taxonomic classification.</title>
        <authorList>
            <person name="Goeker M."/>
        </authorList>
    </citation>
    <scope>NUCLEOTIDE SEQUENCE [LARGE SCALE GENOMIC DNA]</scope>
    <source>
        <strain evidence="2 3">DSM 40141</strain>
    </source>
</reference>
<dbReference type="AlphaFoldDB" id="A0A7X0HNE4"/>
<name>A0A7X0HNE4_9ACTN</name>
<organism evidence="2 3">
    <name type="scientific">Streptomyces candidus</name>
    <dbReference type="NCBI Taxonomy" id="67283"/>
    <lineage>
        <taxon>Bacteria</taxon>
        <taxon>Bacillati</taxon>
        <taxon>Actinomycetota</taxon>
        <taxon>Actinomycetes</taxon>
        <taxon>Kitasatosporales</taxon>
        <taxon>Streptomycetaceae</taxon>
        <taxon>Streptomyces</taxon>
    </lineage>
</organism>
<dbReference type="Proteomes" id="UP000540423">
    <property type="component" value="Unassembled WGS sequence"/>
</dbReference>
<evidence type="ECO:0000313" key="2">
    <source>
        <dbReference type="EMBL" id="MBB6439552.1"/>
    </source>
</evidence>
<feature type="compositionally biased region" description="Polar residues" evidence="1">
    <location>
        <begin position="1"/>
        <end position="10"/>
    </location>
</feature>
<accession>A0A7X0HNE4</accession>
<keyword evidence="3" id="KW-1185">Reference proteome</keyword>
<protein>
    <submittedName>
        <fullName evidence="2">Uncharacterized protein</fullName>
    </submittedName>
</protein>
<evidence type="ECO:0000256" key="1">
    <source>
        <dbReference type="SAM" id="MobiDB-lite"/>
    </source>
</evidence>
<dbReference type="RefSeq" id="WP_185036094.1">
    <property type="nucleotide sequence ID" value="NZ_BNBN01000015.1"/>
</dbReference>
<gene>
    <name evidence="2" type="ORF">HNQ79_006064</name>
</gene>
<sequence>MTTCPTHQSTAPPPPQRPHNTQASNLVCKGCAAPAGSQEERRNHHCPCCGEQFATGCTGRPVRRICHHCGTFDTHANQWLPPADPILNLLGKRYTLSPWFRAWEAAALRFGRDIAHHLAQVTTEIDQTHLYGEIAFRGSVLAIRYSEGTFEAASDCPRRAECRRGRVWTPVAIREDLLNVRQYGPGSRSSECDRASRHS</sequence>
<dbReference type="EMBL" id="JACHEM010000024">
    <property type="protein sequence ID" value="MBB6439552.1"/>
    <property type="molecule type" value="Genomic_DNA"/>
</dbReference>
<proteinExistence type="predicted"/>
<feature type="region of interest" description="Disordered" evidence="1">
    <location>
        <begin position="1"/>
        <end position="21"/>
    </location>
</feature>
<comment type="caution">
    <text evidence="2">The sequence shown here is derived from an EMBL/GenBank/DDBJ whole genome shotgun (WGS) entry which is preliminary data.</text>
</comment>
<evidence type="ECO:0000313" key="3">
    <source>
        <dbReference type="Proteomes" id="UP000540423"/>
    </source>
</evidence>